<dbReference type="InterPro" id="IPR003959">
    <property type="entry name" value="ATPase_AAA_core"/>
</dbReference>
<dbReference type="RefSeq" id="WP_385939067.1">
    <property type="nucleotide sequence ID" value="NZ_JBHSOZ010000003.1"/>
</dbReference>
<proteinExistence type="inferred from homology"/>
<dbReference type="PANTHER" id="PTHR43392:SF2">
    <property type="entry name" value="AAA-TYPE ATPASE FAMILY PROTEIN _ ANKYRIN REPEAT FAMILY PROTEIN"/>
    <property type="match status" value="1"/>
</dbReference>
<reference evidence="6" key="1">
    <citation type="journal article" date="2019" name="Int. J. Syst. Evol. Microbiol.">
        <title>The Global Catalogue of Microorganisms (GCM) 10K type strain sequencing project: providing services to taxonomists for standard genome sequencing and annotation.</title>
        <authorList>
            <consortium name="The Broad Institute Genomics Platform"/>
            <consortium name="The Broad Institute Genome Sequencing Center for Infectious Disease"/>
            <person name="Wu L."/>
            <person name="Ma J."/>
        </authorList>
    </citation>
    <scope>NUCLEOTIDE SEQUENCE [LARGE SCALE GENOMIC DNA]</scope>
    <source>
        <strain evidence="6">CECT 7184</strain>
    </source>
</reference>
<sequence length="193" mass="21820">MQAFTNRRENGQIQVLLNRSTPDQSLKNKNETQDVSGIEEHYPLQKTEQRLDQLIGLTNVKEYIRELYAWIYVNQCRKDAGLKTEKQNLHMIFKGNPGTGKTTVARMMGEMLKDMNVLSKGHFIEAERADLVGEYIGQTAQKTREIIKKAVGGVLFIDEAYSLSRGGEKDFGKEAIDTLVNTIARLLTKTVIA</sequence>
<dbReference type="Pfam" id="PF00004">
    <property type="entry name" value="AAA"/>
    <property type="match status" value="1"/>
</dbReference>
<evidence type="ECO:0000313" key="5">
    <source>
        <dbReference type="EMBL" id="MFC5712043.1"/>
    </source>
</evidence>
<dbReference type="PRINTS" id="PR00819">
    <property type="entry name" value="CBXCFQXSUPER"/>
</dbReference>
<dbReference type="CDD" id="cd00009">
    <property type="entry name" value="AAA"/>
    <property type="match status" value="1"/>
</dbReference>
<protein>
    <submittedName>
        <fullName evidence="5">AAA family ATPase</fullName>
    </submittedName>
</protein>
<evidence type="ECO:0000256" key="1">
    <source>
        <dbReference type="ARBA" id="ARBA00010378"/>
    </source>
</evidence>
<dbReference type="Gene3D" id="3.40.50.300">
    <property type="entry name" value="P-loop containing nucleotide triphosphate hydrolases"/>
    <property type="match status" value="1"/>
</dbReference>
<evidence type="ECO:0000259" key="4">
    <source>
        <dbReference type="Pfam" id="PF00004"/>
    </source>
</evidence>
<dbReference type="SUPFAM" id="SSF52540">
    <property type="entry name" value="P-loop containing nucleoside triphosphate hydrolases"/>
    <property type="match status" value="1"/>
</dbReference>
<keyword evidence="2" id="KW-0547">Nucleotide-binding</keyword>
<dbReference type="InterPro" id="IPR027417">
    <property type="entry name" value="P-loop_NTPase"/>
</dbReference>
<evidence type="ECO:0000313" key="6">
    <source>
        <dbReference type="Proteomes" id="UP001596142"/>
    </source>
</evidence>
<accession>A0ABW0YLJ8</accession>
<dbReference type="Proteomes" id="UP001596142">
    <property type="component" value="Unassembled WGS sequence"/>
</dbReference>
<feature type="domain" description="ATPase AAA-type core" evidence="4">
    <location>
        <begin position="91"/>
        <end position="188"/>
    </location>
</feature>
<keyword evidence="6" id="KW-1185">Reference proteome</keyword>
<keyword evidence="3" id="KW-0067">ATP-binding</keyword>
<organism evidence="5 6">
    <name type="scientific">Thalassorhabdus alkalitolerans</name>
    <dbReference type="NCBI Taxonomy" id="2282697"/>
    <lineage>
        <taxon>Bacteria</taxon>
        <taxon>Bacillati</taxon>
        <taxon>Bacillota</taxon>
        <taxon>Bacilli</taxon>
        <taxon>Bacillales</taxon>
        <taxon>Bacillaceae</taxon>
        <taxon>Thalassorhabdus</taxon>
    </lineage>
</organism>
<dbReference type="InterPro" id="IPR000641">
    <property type="entry name" value="CbxX/CfxQ"/>
</dbReference>
<comment type="similarity">
    <text evidence="1">Belongs to the CbxX/CfxQ family.</text>
</comment>
<evidence type="ECO:0000256" key="3">
    <source>
        <dbReference type="ARBA" id="ARBA00022840"/>
    </source>
</evidence>
<comment type="caution">
    <text evidence="5">The sequence shown here is derived from an EMBL/GenBank/DDBJ whole genome shotgun (WGS) entry which is preliminary data.</text>
</comment>
<name>A0ABW0YLJ8_9BACI</name>
<dbReference type="EMBL" id="JBHSOZ010000003">
    <property type="protein sequence ID" value="MFC5712043.1"/>
    <property type="molecule type" value="Genomic_DNA"/>
</dbReference>
<dbReference type="InterPro" id="IPR050773">
    <property type="entry name" value="CbxX/CfxQ_RuBisCO_ESX"/>
</dbReference>
<dbReference type="PANTHER" id="PTHR43392">
    <property type="entry name" value="AAA-TYPE ATPASE FAMILY PROTEIN / ANKYRIN REPEAT FAMILY PROTEIN"/>
    <property type="match status" value="1"/>
</dbReference>
<evidence type="ECO:0000256" key="2">
    <source>
        <dbReference type="ARBA" id="ARBA00022741"/>
    </source>
</evidence>
<gene>
    <name evidence="5" type="ORF">ACFPU1_04575</name>
</gene>